<dbReference type="GO" id="GO:0046872">
    <property type="term" value="F:metal ion binding"/>
    <property type="evidence" value="ECO:0007669"/>
    <property type="project" value="UniProtKB-KW"/>
</dbReference>
<comment type="caution">
    <text evidence="7">The sequence shown here is derived from an EMBL/GenBank/DDBJ whole genome shotgun (WGS) entry which is preliminary data.</text>
</comment>
<dbReference type="HAMAP" id="MF_00265">
    <property type="entry name" value="VapC_Nob1"/>
    <property type="match status" value="1"/>
</dbReference>
<dbReference type="InterPro" id="IPR044153">
    <property type="entry name" value="PIN_Pae0151-like"/>
</dbReference>
<dbReference type="GO" id="GO:0004540">
    <property type="term" value="F:RNA nuclease activity"/>
    <property type="evidence" value="ECO:0007669"/>
    <property type="project" value="InterPro"/>
</dbReference>
<dbReference type="Gene3D" id="3.40.50.1010">
    <property type="entry name" value="5'-nuclease"/>
    <property type="match status" value="1"/>
</dbReference>
<evidence type="ECO:0000313" key="7">
    <source>
        <dbReference type="EMBL" id="CBH75815.1"/>
    </source>
</evidence>
<evidence type="ECO:0000256" key="4">
    <source>
        <dbReference type="ARBA" id="ARBA00022801"/>
    </source>
</evidence>
<keyword evidence="5" id="KW-0460">Magnesium</keyword>
<dbReference type="InterPro" id="IPR029060">
    <property type="entry name" value="PIN-like_dom_sf"/>
</dbReference>
<evidence type="ECO:0000256" key="1">
    <source>
        <dbReference type="ARBA" id="ARBA00022649"/>
    </source>
</evidence>
<dbReference type="CDD" id="cd09873">
    <property type="entry name" value="PIN_Pae0151-like"/>
    <property type="match status" value="1"/>
</dbReference>
<dbReference type="SUPFAM" id="SSF88723">
    <property type="entry name" value="PIN domain-like"/>
    <property type="match status" value="1"/>
</dbReference>
<keyword evidence="2" id="KW-0540">Nuclease</keyword>
<dbReference type="Pfam" id="PF01850">
    <property type="entry name" value="PIN"/>
    <property type="match status" value="1"/>
</dbReference>
<gene>
    <name evidence="7" type="ORF">CARN1_1213</name>
    <name evidence="8" type="ORF">CARN4_0572</name>
</gene>
<feature type="domain" description="PIN" evidence="6">
    <location>
        <begin position="4"/>
        <end position="127"/>
    </location>
</feature>
<dbReference type="AlphaFoldDB" id="E6PH77"/>
<proteinExistence type="inferred from homology"/>
<dbReference type="PANTHER" id="PTHR35901:SF1">
    <property type="entry name" value="EXONUCLEASE VAPC9"/>
    <property type="match status" value="1"/>
</dbReference>
<dbReference type="GO" id="GO:0016787">
    <property type="term" value="F:hydrolase activity"/>
    <property type="evidence" value="ECO:0007669"/>
    <property type="project" value="UniProtKB-KW"/>
</dbReference>
<evidence type="ECO:0000259" key="6">
    <source>
        <dbReference type="Pfam" id="PF01850"/>
    </source>
</evidence>
<keyword evidence="1" id="KW-1277">Toxin-antitoxin system</keyword>
<dbReference type="EMBL" id="CABL01000016">
    <property type="protein sequence ID" value="CBH75815.1"/>
    <property type="molecule type" value="Genomic_DNA"/>
</dbReference>
<dbReference type="InterPro" id="IPR022907">
    <property type="entry name" value="VapC_family"/>
</dbReference>
<evidence type="ECO:0000256" key="2">
    <source>
        <dbReference type="ARBA" id="ARBA00022722"/>
    </source>
</evidence>
<keyword evidence="4" id="KW-0378">Hydrolase</keyword>
<dbReference type="EMBL" id="CABO01000015">
    <property type="protein sequence ID" value="CBI01219.1"/>
    <property type="molecule type" value="Genomic_DNA"/>
</dbReference>
<accession>E6PH77</accession>
<name>E6PH77_9ZZZZ</name>
<protein>
    <submittedName>
        <fullName evidence="7">PilT protein domain protein</fullName>
    </submittedName>
</protein>
<sequence length="136" mass="15067">MPLVLDASATIPWLLDDERDAIAIATLHAIRKFKAIVPSLWRWEIQNALLVAERRGRVEIEIVNTLLADLDRLPITVTDAPRTALAAAELTLARRYDVSAYDAAYLELSLRTGLPLITRDRKLAVAAGDLGLLWSP</sequence>
<organism evidence="7">
    <name type="scientific">mine drainage metagenome</name>
    <dbReference type="NCBI Taxonomy" id="410659"/>
    <lineage>
        <taxon>unclassified sequences</taxon>
        <taxon>metagenomes</taxon>
        <taxon>ecological metagenomes</taxon>
    </lineage>
</organism>
<dbReference type="InterPro" id="IPR051619">
    <property type="entry name" value="TypeII_TA_RNase_PINc/VapC"/>
</dbReference>
<evidence type="ECO:0000256" key="3">
    <source>
        <dbReference type="ARBA" id="ARBA00022723"/>
    </source>
</evidence>
<keyword evidence="3" id="KW-0479">Metal-binding</keyword>
<dbReference type="PANTHER" id="PTHR35901">
    <property type="entry name" value="RIBONUCLEASE VAPC3"/>
    <property type="match status" value="1"/>
</dbReference>
<dbReference type="InterPro" id="IPR002716">
    <property type="entry name" value="PIN_dom"/>
</dbReference>
<evidence type="ECO:0000256" key="5">
    <source>
        <dbReference type="ARBA" id="ARBA00022842"/>
    </source>
</evidence>
<evidence type="ECO:0000313" key="8">
    <source>
        <dbReference type="EMBL" id="CBI01219.1"/>
    </source>
</evidence>
<reference evidence="7" key="1">
    <citation type="submission" date="2009-10" db="EMBL/GenBank/DDBJ databases">
        <title>Diversity of trophic interactions inside an arsenic-rich microbial ecosystem.</title>
        <authorList>
            <person name="Bertin P.N."/>
            <person name="Heinrich-Salmeron A."/>
            <person name="Pelletier E."/>
            <person name="Goulhen-Chollet F."/>
            <person name="Arsene-Ploetze F."/>
            <person name="Gallien S."/>
            <person name="Calteau A."/>
            <person name="Vallenet D."/>
            <person name="Casiot C."/>
            <person name="Chane-Woon-Ming B."/>
            <person name="Giloteaux L."/>
            <person name="Barakat M."/>
            <person name="Bonnefoy V."/>
            <person name="Bruneel O."/>
            <person name="Chandler M."/>
            <person name="Cleiss J."/>
            <person name="Duran R."/>
            <person name="Elbaz-Poulichet F."/>
            <person name="Fonknechten N."/>
            <person name="Lauga B."/>
            <person name="Mornico D."/>
            <person name="Ortet P."/>
            <person name="Schaeffer C."/>
            <person name="Siguier P."/>
            <person name="Alexander Thil Smith A."/>
            <person name="Van Dorsselaer A."/>
            <person name="Weissenbach J."/>
            <person name="Medigue C."/>
            <person name="Le Paslier D."/>
        </authorList>
    </citation>
    <scope>NUCLEOTIDE SEQUENCE</scope>
</reference>